<evidence type="ECO:0000313" key="1">
    <source>
        <dbReference type="EMBL" id="MFM9327459.1"/>
    </source>
</evidence>
<dbReference type="Proteomes" id="UP001631969">
    <property type="component" value="Unassembled WGS sequence"/>
</dbReference>
<comment type="caution">
    <text evidence="1">The sequence shown here is derived from an EMBL/GenBank/DDBJ whole genome shotgun (WGS) entry which is preliminary data.</text>
</comment>
<accession>A0ACC7NTT2</accession>
<proteinExistence type="predicted"/>
<keyword evidence="2" id="KW-1185">Reference proteome</keyword>
<dbReference type="EMBL" id="JBJURJ010000002">
    <property type="protein sequence ID" value="MFM9327459.1"/>
    <property type="molecule type" value="Genomic_DNA"/>
</dbReference>
<name>A0ACC7NTT2_9BACL</name>
<sequence>MNPVLQDPRLCLCADSTQTLNYRRDSRNYVTQLFGTEFPAIKTGFFNVHMSQGMIVPPHWHPNADEMVFVICGEIVASVFNPFTRRLMTCTLKPGQVIQLPKGWYHWFVAVTDNTHVLTIFDVPTPDVVFGADFLSCTPPEVMNRAFCINPQEYAKTVAPIQDALLLGPPPGCLPVVQDQQQGCEFPGPVFR</sequence>
<protein>
    <submittedName>
        <fullName evidence="1">Cupin domain-containing protein</fullName>
    </submittedName>
</protein>
<reference evidence="1" key="1">
    <citation type="submission" date="2024-12" db="EMBL/GenBank/DDBJ databases">
        <authorList>
            <person name="Wu N."/>
        </authorList>
    </citation>
    <scope>NUCLEOTIDE SEQUENCE</scope>
    <source>
        <strain evidence="1">P15</strain>
    </source>
</reference>
<gene>
    <name evidence="1" type="ORF">ACI1P1_04005</name>
</gene>
<organism evidence="1 2">
    <name type="scientific">Paenibacillus mesotrionivorans</name>
    <dbReference type="NCBI Taxonomy" id="3160968"/>
    <lineage>
        <taxon>Bacteria</taxon>
        <taxon>Bacillati</taxon>
        <taxon>Bacillota</taxon>
        <taxon>Bacilli</taxon>
        <taxon>Bacillales</taxon>
        <taxon>Paenibacillaceae</taxon>
        <taxon>Paenibacillus</taxon>
    </lineage>
</organism>
<evidence type="ECO:0000313" key="2">
    <source>
        <dbReference type="Proteomes" id="UP001631969"/>
    </source>
</evidence>